<dbReference type="AlphaFoldDB" id="B0MV30"/>
<dbReference type="Proteomes" id="UP000005819">
    <property type="component" value="Unassembled WGS sequence"/>
</dbReference>
<protein>
    <submittedName>
        <fullName evidence="1">Uncharacterized protein</fullName>
    </submittedName>
</protein>
<organism evidence="1 2">
    <name type="scientific">Alistipes putredinis DSM 17216</name>
    <dbReference type="NCBI Taxonomy" id="445970"/>
    <lineage>
        <taxon>Bacteria</taxon>
        <taxon>Pseudomonadati</taxon>
        <taxon>Bacteroidota</taxon>
        <taxon>Bacteroidia</taxon>
        <taxon>Bacteroidales</taxon>
        <taxon>Rikenellaceae</taxon>
        <taxon>Alistipes</taxon>
    </lineage>
</organism>
<reference evidence="1" key="2">
    <citation type="submission" date="2013-09" db="EMBL/GenBank/DDBJ databases">
        <title>Draft genome sequence of Alistipes putredinis (DSM 17216).</title>
        <authorList>
            <person name="Sudarsanam P."/>
            <person name="Ley R."/>
            <person name="Guruge J."/>
            <person name="Turnbaugh P.J."/>
            <person name="Mahowald M."/>
            <person name="Liep D."/>
            <person name="Gordon J."/>
        </authorList>
    </citation>
    <scope>NUCLEOTIDE SEQUENCE</scope>
    <source>
        <strain evidence="1">DSM 17216</strain>
    </source>
</reference>
<dbReference type="HOGENOM" id="CLU_1782785_0_0_10"/>
<comment type="caution">
    <text evidence="1">The sequence shown here is derived from an EMBL/GenBank/DDBJ whole genome shotgun (WGS) entry which is preliminary data.</text>
</comment>
<accession>B0MV30</accession>
<proteinExistence type="predicted"/>
<keyword evidence="2" id="KW-1185">Reference proteome</keyword>
<gene>
    <name evidence="1" type="ORF">ALIPUT_00973</name>
</gene>
<name>B0MV30_9BACT</name>
<evidence type="ECO:0000313" key="1">
    <source>
        <dbReference type="EMBL" id="EDS03912.1"/>
    </source>
</evidence>
<reference evidence="1" key="1">
    <citation type="submission" date="2007-10" db="EMBL/GenBank/DDBJ databases">
        <authorList>
            <person name="Fulton L."/>
            <person name="Clifton S."/>
            <person name="Fulton B."/>
            <person name="Xu J."/>
            <person name="Minx P."/>
            <person name="Pepin K.H."/>
            <person name="Johnson M."/>
            <person name="Thiruvilangam P."/>
            <person name="Bhonagiri V."/>
            <person name="Nash W.E."/>
            <person name="Mardis E.R."/>
            <person name="Wilson R.K."/>
        </authorList>
    </citation>
    <scope>NUCLEOTIDE SEQUENCE [LARGE SCALE GENOMIC DNA]</scope>
    <source>
        <strain evidence="1">DSM 17216</strain>
    </source>
</reference>
<evidence type="ECO:0000313" key="2">
    <source>
        <dbReference type="Proteomes" id="UP000005819"/>
    </source>
</evidence>
<dbReference type="EMBL" id="ABFK02000017">
    <property type="protein sequence ID" value="EDS03912.1"/>
    <property type="molecule type" value="Genomic_DNA"/>
</dbReference>
<sequence length="145" mass="16095">MPFAIGVVMLVPVIAITMHPIIERNTIRRLGTDSQFDQNPPPALTFITFVMVTDIAHASSRGSGDLQCKAHMPPISAATPVIIIERFCRNIVFHTEAPTEIRQIDRSIPIGISDKDGKPILCGQRASEYRKNSSKPIFFIGKSFY</sequence>